<feature type="domain" description="C2H2-type" evidence="2">
    <location>
        <begin position="17"/>
        <end position="47"/>
    </location>
</feature>
<dbReference type="InterPro" id="IPR013087">
    <property type="entry name" value="Znf_C2H2_type"/>
</dbReference>
<feature type="non-terminal residue" evidence="3">
    <location>
        <position position="1"/>
    </location>
</feature>
<keyword evidence="1" id="KW-0479">Metal-binding</keyword>
<reference evidence="3 4" key="1">
    <citation type="submission" date="2019-08" db="EMBL/GenBank/DDBJ databases">
        <title>Whole genome of Aphis craccivora.</title>
        <authorList>
            <person name="Voronova N.V."/>
            <person name="Shulinski R.S."/>
            <person name="Bandarenka Y.V."/>
            <person name="Zhorov D.G."/>
            <person name="Warner D."/>
        </authorList>
    </citation>
    <scope>NUCLEOTIDE SEQUENCE [LARGE SCALE GENOMIC DNA]</scope>
    <source>
        <strain evidence="3">180601</strain>
        <tissue evidence="3">Whole Body</tissue>
    </source>
</reference>
<dbReference type="PROSITE" id="PS50157">
    <property type="entry name" value="ZINC_FINGER_C2H2_2"/>
    <property type="match status" value="1"/>
</dbReference>
<evidence type="ECO:0000256" key="1">
    <source>
        <dbReference type="PROSITE-ProRule" id="PRU00042"/>
    </source>
</evidence>
<dbReference type="AlphaFoldDB" id="A0A6G0XEG4"/>
<dbReference type="GO" id="GO:0008270">
    <property type="term" value="F:zinc ion binding"/>
    <property type="evidence" value="ECO:0007669"/>
    <property type="project" value="UniProtKB-KW"/>
</dbReference>
<evidence type="ECO:0000259" key="2">
    <source>
        <dbReference type="PROSITE" id="PS50157"/>
    </source>
</evidence>
<protein>
    <recommendedName>
        <fullName evidence="2">C2H2-type domain-containing protein</fullName>
    </recommendedName>
</protein>
<gene>
    <name evidence="3" type="ORF">FWK35_00033108</name>
</gene>
<organism evidence="3 4">
    <name type="scientific">Aphis craccivora</name>
    <name type="common">Cowpea aphid</name>
    <dbReference type="NCBI Taxonomy" id="307492"/>
    <lineage>
        <taxon>Eukaryota</taxon>
        <taxon>Metazoa</taxon>
        <taxon>Ecdysozoa</taxon>
        <taxon>Arthropoda</taxon>
        <taxon>Hexapoda</taxon>
        <taxon>Insecta</taxon>
        <taxon>Pterygota</taxon>
        <taxon>Neoptera</taxon>
        <taxon>Paraneoptera</taxon>
        <taxon>Hemiptera</taxon>
        <taxon>Sternorrhyncha</taxon>
        <taxon>Aphidomorpha</taxon>
        <taxon>Aphidoidea</taxon>
        <taxon>Aphididae</taxon>
        <taxon>Aphidini</taxon>
        <taxon>Aphis</taxon>
        <taxon>Aphis</taxon>
    </lineage>
</organism>
<accession>A0A6G0XEG4</accession>
<keyword evidence="1" id="KW-0863">Zinc-finger</keyword>
<feature type="non-terminal residue" evidence="3">
    <location>
        <position position="1150"/>
    </location>
</feature>
<keyword evidence="4" id="KW-1185">Reference proteome</keyword>
<proteinExistence type="predicted"/>
<comment type="caution">
    <text evidence="3">The sequence shown here is derived from an EMBL/GenBank/DDBJ whole genome shotgun (WGS) entry which is preliminary data.</text>
</comment>
<sequence length="1150" mass="133443">LLAHYKIIHLLKPFSSYECCEYDCTQTFSNLNSYKRHIDRKHTTKPINSPTPIPVINNLSNNNAENECIYTTQNDSIEINDTISIVSDNSCPVTFENDDILNLDDLINSYHTSAVKFTLSLLDNNNFSRKDVFEIQRKIEKYIIEPVENLITSFTQKAVKEPILLSSFQTIKTAFTNTFNFCNSEFSLNNWLIRNNLFQNVQEFTINEEINLVSDSGEIIYGDKTSKGILLPLHFQFKKTFEQNENLANSLSLYEKLINNSSDQTQIKHFVQGELWKKKILPYQNKIVIPYFMYIDDFEINNPLGSHASVHSISAIYYSFPLTDQSKLVNIYLAALIKAVDIKDFGNDLCLNKLIYQINDLEVNGIVIDTPHGSKKVHFILGLFLGDNLGLNSICEFSKSFSANYFCRFCKADKSLTRHLFKENSLLLRNSINYAEDVRVNDSKQTGVYKESILNKIISFHVTSNYSVDLMHDTFEGICHYNMCHIINYYTDDVKIFSLELLNYRKQNFNYGPIEIGNISPIIKQAHLKNFHLKMSAREMMTFVFYFSLMVGDLIPEDDTIWVFFLNFLEIIEILLSSQFSNGSILHLQRLIEKHNSEYVSLFKDTLKPKHHLLVHYPTVIKNSGPPKHFWCFRFEAKHKEMKLYAHSITSRKNIPLSLAKKFQYKYAYQILNSNPMIINEINTNEIYIKSSNYNELVLRVLNLTSDQFLCYSQIQFKGTTYKIGYFLTRFIEEVCLYEILEIIIVKASFKVQFIVQQIEIDFFNSHLRAYQVNKSKSIILKTILTPDTCNGPPVNINESVSGNLMLRNINMDDSVNEFNYSIADLTNNHSIMNINSSQIAKIICDNNSSQNFTTPPLHSPFSDLHYDEELMNLLIEWNLESVYTTCIEKQIDLEALQFMQDHHFPMVLSNFSPGIQIKFEYRVKKYQQSLTINKESPTLNNNLSIVQNITTSEPDSENISSYLYDKDLTWPEIEDIYRKTINFRLNFIKENNAVEIFKKWNHYTMPMGYKLVDIDFLSLYPDNSNFNLIFEESCNKLIEVLKERVKDPANRQTLTTFNNTLNDLTTDSKVLVIMYLLHCVFIPSSKKSTRDENGRKGFTKYSIRDSQNSFIIVKPTSVDMESTLQKMSEMGAIQPCILVIGTLFDPKQI</sequence>
<dbReference type="Proteomes" id="UP000478052">
    <property type="component" value="Unassembled WGS sequence"/>
</dbReference>
<evidence type="ECO:0000313" key="4">
    <source>
        <dbReference type="Proteomes" id="UP000478052"/>
    </source>
</evidence>
<dbReference type="EMBL" id="VUJU01007912">
    <property type="protein sequence ID" value="KAF0738579.1"/>
    <property type="molecule type" value="Genomic_DNA"/>
</dbReference>
<evidence type="ECO:0000313" key="3">
    <source>
        <dbReference type="EMBL" id="KAF0738579.1"/>
    </source>
</evidence>
<dbReference type="PROSITE" id="PS00028">
    <property type="entry name" value="ZINC_FINGER_C2H2_1"/>
    <property type="match status" value="1"/>
</dbReference>
<dbReference type="OrthoDB" id="6779523at2759"/>
<keyword evidence="1" id="KW-0862">Zinc</keyword>
<name>A0A6G0XEG4_APHCR</name>